<protein>
    <submittedName>
        <fullName evidence="6">FtsK-like domain-containing protein</fullName>
    </submittedName>
</protein>
<dbReference type="PROSITE" id="PS50901">
    <property type="entry name" value="FTSK"/>
    <property type="match status" value="1"/>
</dbReference>
<keyword evidence="2 3" id="KW-0067">ATP-binding</keyword>
<evidence type="ECO:0000256" key="4">
    <source>
        <dbReference type="SAM" id="Phobius"/>
    </source>
</evidence>
<proteinExistence type="predicted"/>
<dbReference type="PANTHER" id="PTHR22683">
    <property type="entry name" value="SPORULATION PROTEIN RELATED"/>
    <property type="match status" value="1"/>
</dbReference>
<evidence type="ECO:0000313" key="6">
    <source>
        <dbReference type="EMBL" id="QDT07847.1"/>
    </source>
</evidence>
<keyword evidence="4" id="KW-0812">Transmembrane</keyword>
<reference evidence="6 7" key="1">
    <citation type="submission" date="2019-02" db="EMBL/GenBank/DDBJ databases">
        <title>Deep-cultivation of Planctomycetes and their phenomic and genomic characterization uncovers novel biology.</title>
        <authorList>
            <person name="Wiegand S."/>
            <person name="Jogler M."/>
            <person name="Boedeker C."/>
            <person name="Pinto D."/>
            <person name="Vollmers J."/>
            <person name="Rivas-Marin E."/>
            <person name="Kohn T."/>
            <person name="Peeters S.H."/>
            <person name="Heuer A."/>
            <person name="Rast P."/>
            <person name="Oberbeckmann S."/>
            <person name="Bunk B."/>
            <person name="Jeske O."/>
            <person name="Meyerdierks A."/>
            <person name="Storesund J.E."/>
            <person name="Kallscheuer N."/>
            <person name="Luecker S."/>
            <person name="Lage O.M."/>
            <person name="Pohl T."/>
            <person name="Merkel B.J."/>
            <person name="Hornburger P."/>
            <person name="Mueller R.-W."/>
            <person name="Bruemmer F."/>
            <person name="Labrenz M."/>
            <person name="Spormann A.M."/>
            <person name="Op den Camp H."/>
            <person name="Overmann J."/>
            <person name="Amann R."/>
            <person name="Jetten M.S.M."/>
            <person name="Mascher T."/>
            <person name="Medema M.H."/>
            <person name="Devos D.P."/>
            <person name="Kaster A.-K."/>
            <person name="Ovreas L."/>
            <person name="Rohde M."/>
            <person name="Galperin M.Y."/>
            <person name="Jogler C."/>
        </authorList>
    </citation>
    <scope>NUCLEOTIDE SEQUENCE [LARGE SCALE GENOMIC DNA]</scope>
    <source>
        <strain evidence="6 7">K22_7</strain>
    </source>
</reference>
<feature type="transmembrane region" description="Helical" evidence="4">
    <location>
        <begin position="227"/>
        <end position="247"/>
    </location>
</feature>
<feature type="binding site" evidence="3">
    <location>
        <begin position="789"/>
        <end position="796"/>
    </location>
    <ligand>
        <name>ATP</name>
        <dbReference type="ChEBI" id="CHEBI:30616"/>
    </ligand>
</feature>
<organism evidence="6 7">
    <name type="scientific">Rubripirellula lacrimiformis</name>
    <dbReference type="NCBI Taxonomy" id="1930273"/>
    <lineage>
        <taxon>Bacteria</taxon>
        <taxon>Pseudomonadati</taxon>
        <taxon>Planctomycetota</taxon>
        <taxon>Planctomycetia</taxon>
        <taxon>Pirellulales</taxon>
        <taxon>Pirellulaceae</taxon>
        <taxon>Rubripirellula</taxon>
    </lineage>
</organism>
<dbReference type="KEGG" id="rlc:K227x_62760"/>
<gene>
    <name evidence="6" type="ORF">K227x_62760</name>
</gene>
<evidence type="ECO:0000259" key="5">
    <source>
        <dbReference type="PROSITE" id="PS50901"/>
    </source>
</evidence>
<keyword evidence="1 3" id="KW-0547">Nucleotide-binding</keyword>
<dbReference type="EMBL" id="CP036525">
    <property type="protein sequence ID" value="QDT07847.1"/>
    <property type="molecule type" value="Genomic_DNA"/>
</dbReference>
<dbReference type="InterPro" id="IPR027417">
    <property type="entry name" value="P-loop_NTPase"/>
</dbReference>
<dbReference type="Pfam" id="PF01580">
    <property type="entry name" value="FtsK_SpoIIIE"/>
    <property type="match status" value="1"/>
</dbReference>
<dbReference type="PANTHER" id="PTHR22683:SF41">
    <property type="entry name" value="DNA TRANSLOCASE FTSK"/>
    <property type="match status" value="1"/>
</dbReference>
<sequence>MKDSSVSPAGLFDVRRQRRLLDGLAQRISTSIQQRDRMTAYHAQQRQQEESELERVRSEALAHCRETRHQMLSQWDQAEEQLTYQYESKALTHRMELNRLGVIFRRKQADETKVITRKVDSRRQAVLQQYENRKNQPGQIKRKEIKHIDDALTTLQSNLEWARALTIRRLDRLPDVPPATDPEDDMRVPAPQSVADTIDAISRLTRRSTDVISEMQTGAASQIVDRFYLPAGVAAFVVLWAIAAYFIAPSPPYLWMAAGIIPAGLLGFTTYLILLWPLKRMTRRLYPVVERIHRAAEECATSGRNIATQTANEASADLIRRRDAHLQSAARWSEEQLTALETRLASEQAVLRQQLSQTIVESDRHYTDEFSAVGTAMRSKAEAVAKNITDHLTSTDHSLQQKRETNAAGRVADMQRVATRLKAGVGRGLQRMVSTDHQVAEAFPEWLKVVQDPAANHDPVIDYVPIGSLQVDTRIQQLLAQKGSSDAPVASGESTPQMLANAEIPTGLPVVLHRRIQSCLLIRSDPASMDAAVAVAHQFLWRLLCSAPPSRAKLTLIDPLGRGQHFTSFMALADHDPAIVGHRVWTTDQKIEARLAELAHHVEDVLQSSLRDRFERIEDYNELAGSMAEPYRAIAAVGFPNGLSREAHGHLRALIESGLRCGIFTVLVCDESNPWPSDIPIPSGDKVLTLRVDGAGRWTIPQEGLDDLPFHPLPTPPSSLRPALVESIGTAAVAASRVEIPLESVLAGIVEGTGSTADEIAIAVGSQGANRSLSVELGEGVRQHVLIAGKTGSGKSTLLHSIITSGAYRYRPDQLQYYLLDFKKGVEFKPYADIGLPHARVIGIESEREFGRSVLQRLDAELQQRGEKFRAAGVQELAHYREASSEPMPRIMLVIDEFQELFVRDDRIAGDCAMLLDRLVRQGRSFGMHVVLSSQSLAGAYSLPRATLGQMAVRIAMQCSESDAALILSDDNTAARLISRPGEAIYNDAGGLAEGNQPFQVAWLPATRHREMLSAITARDQSYAQAMLPPVIFEGNRPCHWKPALADAALTSQPATTVGGLLGESVEIGPPVSLGLTRNTGRNLLLIAPASSRIAVLASSLSGFAKQHPDLELVYLDGTRADEGESLAPWLAASGIEAKRVRPRDSDAEMVRLSEEVQQRGDESDQPPIVVVIDPLERFRDLRQDESFSFSLDAAPGGGGGPAAFQSLLRDGPPSGVFVMLVCGSAETLSRWLPRGSQHDLELRVVGQMNQSDSSLLIDSPIASELSAATMLMYDDADGRISKFRQCSLPDPKEVSQWLGRESLASDD</sequence>
<accession>A0A517NL30</accession>
<dbReference type="OrthoDB" id="9807790at2"/>
<evidence type="ECO:0000313" key="7">
    <source>
        <dbReference type="Proteomes" id="UP000318538"/>
    </source>
</evidence>
<feature type="transmembrane region" description="Helical" evidence="4">
    <location>
        <begin position="253"/>
        <end position="276"/>
    </location>
</feature>
<evidence type="ECO:0000256" key="2">
    <source>
        <dbReference type="ARBA" id="ARBA00022840"/>
    </source>
</evidence>
<evidence type="ECO:0000256" key="1">
    <source>
        <dbReference type="ARBA" id="ARBA00022741"/>
    </source>
</evidence>
<dbReference type="GO" id="GO:0003677">
    <property type="term" value="F:DNA binding"/>
    <property type="evidence" value="ECO:0007669"/>
    <property type="project" value="InterPro"/>
</dbReference>
<keyword evidence="7" id="KW-1185">Reference proteome</keyword>
<dbReference type="InterPro" id="IPR002543">
    <property type="entry name" value="FtsK_dom"/>
</dbReference>
<keyword evidence="4" id="KW-1133">Transmembrane helix</keyword>
<dbReference type="InterPro" id="IPR050206">
    <property type="entry name" value="FtsK/SpoIIIE/SftA"/>
</dbReference>
<evidence type="ECO:0000256" key="3">
    <source>
        <dbReference type="PROSITE-ProRule" id="PRU00289"/>
    </source>
</evidence>
<dbReference type="Proteomes" id="UP000318538">
    <property type="component" value="Chromosome"/>
</dbReference>
<feature type="domain" description="FtsK" evidence="5">
    <location>
        <begin position="770"/>
        <end position="966"/>
    </location>
</feature>
<dbReference type="GO" id="GO:0005524">
    <property type="term" value="F:ATP binding"/>
    <property type="evidence" value="ECO:0007669"/>
    <property type="project" value="UniProtKB-UniRule"/>
</dbReference>
<dbReference type="SUPFAM" id="SSF52540">
    <property type="entry name" value="P-loop containing nucleoside triphosphate hydrolases"/>
    <property type="match status" value="1"/>
</dbReference>
<keyword evidence="4" id="KW-0472">Membrane</keyword>
<dbReference type="RefSeq" id="WP_145176377.1">
    <property type="nucleotide sequence ID" value="NZ_CP036525.1"/>
</dbReference>
<dbReference type="Gene3D" id="3.40.50.300">
    <property type="entry name" value="P-loop containing nucleotide triphosphate hydrolases"/>
    <property type="match status" value="3"/>
</dbReference>
<name>A0A517NL30_9BACT</name>